<feature type="region of interest" description="Disordered" evidence="7">
    <location>
        <begin position="1096"/>
        <end position="1117"/>
    </location>
</feature>
<feature type="region of interest" description="Disordered" evidence="7">
    <location>
        <begin position="120"/>
        <end position="147"/>
    </location>
</feature>
<feature type="transmembrane region" description="Helical" evidence="8">
    <location>
        <begin position="909"/>
        <end position="932"/>
    </location>
</feature>
<feature type="signal peptide" evidence="9">
    <location>
        <begin position="1"/>
        <end position="47"/>
    </location>
</feature>
<evidence type="ECO:0000256" key="8">
    <source>
        <dbReference type="SAM" id="Phobius"/>
    </source>
</evidence>
<accession>A0ABR2CDH0</accession>
<dbReference type="Pfam" id="PF24501">
    <property type="entry name" value="Ig_TMEM131L_5"/>
    <property type="match status" value="1"/>
</dbReference>
<evidence type="ECO:0000259" key="10">
    <source>
        <dbReference type="Pfam" id="PF12371"/>
    </source>
</evidence>
<evidence type="ECO:0000256" key="4">
    <source>
        <dbReference type="ARBA" id="ARBA00022729"/>
    </source>
</evidence>
<evidence type="ECO:0000256" key="6">
    <source>
        <dbReference type="ARBA" id="ARBA00023136"/>
    </source>
</evidence>
<dbReference type="PANTHER" id="PTHR22050:SF0">
    <property type="entry name" value="TRANSMEMBRANE PROTEIN 131 HOMOLOG"/>
    <property type="match status" value="1"/>
</dbReference>
<dbReference type="Proteomes" id="UP001472677">
    <property type="component" value="Unassembled WGS sequence"/>
</dbReference>
<evidence type="ECO:0000256" key="7">
    <source>
        <dbReference type="SAM" id="MobiDB-lite"/>
    </source>
</evidence>
<dbReference type="InterPro" id="IPR055437">
    <property type="entry name" value="TMEM131L_Ig_5"/>
</dbReference>
<dbReference type="InterPro" id="IPR056001">
    <property type="entry name" value="DUF7579"/>
</dbReference>
<dbReference type="Pfam" id="PF24474">
    <property type="entry name" value="DUF7579"/>
    <property type="match status" value="1"/>
</dbReference>
<comment type="caution">
    <text evidence="13">The sequence shown here is derived from an EMBL/GenBank/DDBJ whole genome shotgun (WGS) entry which is preliminary data.</text>
</comment>
<gene>
    <name evidence="13" type="ORF">V6N12_016394</name>
</gene>
<keyword evidence="6 8" id="KW-0472">Membrane</keyword>
<feature type="compositionally biased region" description="Low complexity" evidence="7">
    <location>
        <begin position="1101"/>
        <end position="1117"/>
    </location>
</feature>
<proteinExistence type="inferred from homology"/>
<dbReference type="PANTHER" id="PTHR22050">
    <property type="entry name" value="RW1 PROTEIN HOMOLOG"/>
    <property type="match status" value="1"/>
</dbReference>
<feature type="chain" id="PRO_5046306301" description="Transmembrane protein 131-like N-terminal domain-containing protein" evidence="9">
    <location>
        <begin position="48"/>
        <end position="1303"/>
    </location>
</feature>
<sequence>MESKTLRIIKARKQLSMFYYLRGMFQPAKAFHLFLVLSYTLFHLTACEPCSINEMQKTEDYVGCDCCGDNHHVGFQETIVGYTNSGHDAGTSMTHFCVQSICTDPKSCCLPSTLPEISTEQRTNEVGSAEVSRSQSDSAPSHIEQSNFRGLETNKSRLYNRSMFKLFNGRMVSCSLYSRAGIHEFLSILTDDANPDDISSCRGPLLSQKSTTVRMERNKEATKLRSFHSLSSPKVDISPPVMDWGRRYLFLTSVGYLTVANTCNDSVLHIYEPFSTNIQFYPCNSSEILLGPGEVASICFVFLPRWVGFISAHLLLQTSSGGFLVQARGFAVESPYEIQPLVGLYISSSQELSKNLSLFNPFDETLHVEEITSWVSVSLGNTTQHTEAVCSIENLQCYNGCSLLSADDWLVMNSSNSGFPFIATRLNKNWDIKPKISESIIEIDVSFESKGRILGAFCMQLSRSSQDMADIIMVPLEADLHRNSSYYDSASSLSVSLDAMMVPYDGNGVVFVAISLKNSAPYVLSVVKIIEVANTKVFHIKLMEGLLLFPGAVTQVAAITCAELRDEIHDSASEIPGIINSCTLLIMTNESISHQIEISCEDILHICVEHHKDSSMGYKHRSEMAKFDNARIGSFGNGMQLASWDKTAEVDESVLQNWKTQGTTDGVTVLDDHELLFPMIQVGSHCSKWITVTNPSKQPVIMQLILNSGEIVDECRSQDDFIKLRSGGLDQNSSIVPMRFGFSMGENAQTEAYVQPYGRASFGPIFFHPSNRCGWRSSALIRNNLSGVEWLPLRGFGGSVCLALFEGSDPVQTVEFNLNLLTYLRMIFNMDESTCACSQPFSKELYAKNTGDLPFEVRRIEVSGTECVADGFVVHSCTSFYLEPGQSTKLLISYQPDFSSAVVQRDLELALATGIFVIPMKATLPVYTLNLCKRSEFWMRLKEVPMAVLLCASLLFLVFCFFVHQEMVLGSQYYFFKSEEKNSITTIRTGGKFSRANRNQRNSKFYVSNGRYPNSHVRTKEQELSGPNAKLTPENDRELNSFLDPERETSLQSLPSKAAVAENPNIKEAPQAGYLSIRIAKEKIRRRRKRKGGFRELIEVSSSQSGNSTPSSPLSPITSVLPNGKCLLSSAVDQSFEARNRFSQLADQTREKGQVSGPISEENLLGAKVSVGHCCNNWYSSLQERSTLPRNNVPNSVVLPSTTFPFPGRATPSMLSYSSPSSLTSVIAPCARAPGSKLSDQKTINAERKGRLGDEYTYNIWDDHFSVFHLMGSSKVVALSSSTTESDPDSFFVRGPQSFLKNI</sequence>
<dbReference type="Pfam" id="PF12371">
    <property type="entry name" value="TMEM131_like_N"/>
    <property type="match status" value="1"/>
</dbReference>
<evidence type="ECO:0000256" key="1">
    <source>
        <dbReference type="ARBA" id="ARBA00004479"/>
    </source>
</evidence>
<feature type="domain" description="DUF7579" evidence="11">
    <location>
        <begin position="492"/>
        <end position="612"/>
    </location>
</feature>
<evidence type="ECO:0000313" key="13">
    <source>
        <dbReference type="EMBL" id="KAK8517547.1"/>
    </source>
</evidence>
<dbReference type="InterPro" id="IPR039877">
    <property type="entry name" value="TMEM131-like"/>
</dbReference>
<feature type="domain" description="TMEM131L fifth Ig-like" evidence="12">
    <location>
        <begin position="849"/>
        <end position="914"/>
    </location>
</feature>
<protein>
    <recommendedName>
        <fullName evidence="15">Transmembrane protein 131-like N-terminal domain-containing protein</fullName>
    </recommendedName>
</protein>
<evidence type="ECO:0000256" key="2">
    <source>
        <dbReference type="ARBA" id="ARBA00006682"/>
    </source>
</evidence>
<feature type="domain" description="Transmembrane protein 131-like N-terminal" evidence="10">
    <location>
        <begin position="235"/>
        <end position="318"/>
    </location>
</feature>
<evidence type="ECO:0000256" key="3">
    <source>
        <dbReference type="ARBA" id="ARBA00022692"/>
    </source>
</evidence>
<dbReference type="InterPro" id="IPR022113">
    <property type="entry name" value="TMEM131L_N"/>
</dbReference>
<comment type="similarity">
    <text evidence="2">Belongs to the TMEM131 family.</text>
</comment>
<reference evidence="13 14" key="1">
    <citation type="journal article" date="2024" name="G3 (Bethesda)">
        <title>Genome assembly of Hibiscus sabdariffa L. provides insights into metabolisms of medicinal natural products.</title>
        <authorList>
            <person name="Kim T."/>
        </authorList>
    </citation>
    <scope>NUCLEOTIDE SEQUENCE [LARGE SCALE GENOMIC DNA]</scope>
    <source>
        <strain evidence="13">TK-2024</strain>
        <tissue evidence="13">Old leaves</tissue>
    </source>
</reference>
<evidence type="ECO:0000259" key="12">
    <source>
        <dbReference type="Pfam" id="PF24501"/>
    </source>
</evidence>
<dbReference type="EMBL" id="JBBPBM010000055">
    <property type="protein sequence ID" value="KAK8517547.1"/>
    <property type="molecule type" value="Genomic_DNA"/>
</dbReference>
<keyword evidence="14" id="KW-1185">Reference proteome</keyword>
<evidence type="ECO:0008006" key="15">
    <source>
        <dbReference type="Google" id="ProtNLM"/>
    </source>
</evidence>
<feature type="transmembrane region" description="Helical" evidence="8">
    <location>
        <begin position="944"/>
        <end position="964"/>
    </location>
</feature>
<organism evidence="13 14">
    <name type="scientific">Hibiscus sabdariffa</name>
    <name type="common">roselle</name>
    <dbReference type="NCBI Taxonomy" id="183260"/>
    <lineage>
        <taxon>Eukaryota</taxon>
        <taxon>Viridiplantae</taxon>
        <taxon>Streptophyta</taxon>
        <taxon>Embryophyta</taxon>
        <taxon>Tracheophyta</taxon>
        <taxon>Spermatophyta</taxon>
        <taxon>Magnoliopsida</taxon>
        <taxon>eudicotyledons</taxon>
        <taxon>Gunneridae</taxon>
        <taxon>Pentapetalae</taxon>
        <taxon>rosids</taxon>
        <taxon>malvids</taxon>
        <taxon>Malvales</taxon>
        <taxon>Malvaceae</taxon>
        <taxon>Malvoideae</taxon>
        <taxon>Hibiscus</taxon>
    </lineage>
</organism>
<evidence type="ECO:0000259" key="11">
    <source>
        <dbReference type="Pfam" id="PF24474"/>
    </source>
</evidence>
<comment type="subcellular location">
    <subcellularLocation>
        <location evidence="1">Membrane</location>
        <topology evidence="1">Single-pass type I membrane protein</topology>
    </subcellularLocation>
</comment>
<feature type="region of interest" description="Disordered" evidence="7">
    <location>
        <begin position="1016"/>
        <end position="1036"/>
    </location>
</feature>
<evidence type="ECO:0000313" key="14">
    <source>
        <dbReference type="Proteomes" id="UP001472677"/>
    </source>
</evidence>
<name>A0ABR2CDH0_9ROSI</name>
<keyword evidence="5 8" id="KW-1133">Transmembrane helix</keyword>
<keyword evidence="4 9" id="KW-0732">Signal</keyword>
<evidence type="ECO:0000256" key="5">
    <source>
        <dbReference type="ARBA" id="ARBA00022989"/>
    </source>
</evidence>
<evidence type="ECO:0000256" key="9">
    <source>
        <dbReference type="SAM" id="SignalP"/>
    </source>
</evidence>
<keyword evidence="3 8" id="KW-0812">Transmembrane</keyword>